<dbReference type="PIRSF" id="PIRSF002741">
    <property type="entry name" value="MppA"/>
    <property type="match status" value="1"/>
</dbReference>
<evidence type="ECO:0000256" key="2">
    <source>
        <dbReference type="ARBA" id="ARBA00022448"/>
    </source>
</evidence>
<dbReference type="Gene3D" id="3.40.190.10">
    <property type="entry name" value="Periplasmic binding protein-like II"/>
    <property type="match status" value="1"/>
</dbReference>
<keyword evidence="7" id="KW-1185">Reference proteome</keyword>
<evidence type="ECO:0000313" key="7">
    <source>
        <dbReference type="Proteomes" id="UP001524473"/>
    </source>
</evidence>
<feature type="domain" description="Solute-binding protein family 5" evidence="5">
    <location>
        <begin position="83"/>
        <end position="451"/>
    </location>
</feature>
<feature type="signal peptide" evidence="4">
    <location>
        <begin position="1"/>
        <end position="22"/>
    </location>
</feature>
<proteinExistence type="inferred from homology"/>
<sequence length="535" mass="59411">MMKKVFALILAAALCLSFGACNSQTDSTGNGGTPDAGRASEVVVGIAADPGTLDPFVASNTGNIATYQTVYEHLLYINGMGGEPQPSIAKSYELESESNGQWVWAFEINEGVKDADGNTYTANDVKWYVDTIKPLGVDANMEYIDEIEVVDDTHFKMHLNASQIGLVELLASSIKGVVRETYEKYGNEFAKNPVTTAHYQVSKYTTGSEIVAEKRDDYWGENVNKALQAKANVDKITFKIITDATQMDIALQNNEVDMIPSVASADLFDFLNEDDLSVKDGFFADDYLRGATLIMFFNNSENNAFANEDLRKACAYAVDTGAIVQNVLGGQGTALCTVGSECFGDFQMDWYDDEYYGRNGVNLDKAKELLTSSGFDTSQEIRIITETDNTIVRVAQIVDSYLRELGLNPKIESYEAALYEEMCADPDAWDIFIGYRGAGDYLANMWRWTFDQEIRDGFTANFVHDEELQGYLKACLDPNSHTPEDMTKFKNLLNDKCYAYGIFAQKMYVLGSKKVTEFVFAENWSIVPGACSYNF</sequence>
<dbReference type="Pfam" id="PF00496">
    <property type="entry name" value="SBP_bac_5"/>
    <property type="match status" value="1"/>
</dbReference>
<reference evidence="6 7" key="1">
    <citation type="submission" date="2022-06" db="EMBL/GenBank/DDBJ databases">
        <title>Isolation of gut microbiota from human fecal samples.</title>
        <authorList>
            <person name="Pamer E.G."/>
            <person name="Barat B."/>
            <person name="Waligurski E."/>
            <person name="Medina S."/>
            <person name="Paddock L."/>
            <person name="Mostad J."/>
        </authorList>
    </citation>
    <scope>NUCLEOTIDE SEQUENCE [LARGE SCALE GENOMIC DNA]</scope>
    <source>
        <strain evidence="6 7">DFI.9.73</strain>
    </source>
</reference>
<gene>
    <name evidence="6" type="ORF">NE695_15275</name>
</gene>
<dbReference type="InterPro" id="IPR039424">
    <property type="entry name" value="SBP_5"/>
</dbReference>
<dbReference type="InterPro" id="IPR000914">
    <property type="entry name" value="SBP_5_dom"/>
</dbReference>
<dbReference type="GeneID" id="90532468"/>
<comment type="caution">
    <text evidence="6">The sequence shown here is derived from an EMBL/GenBank/DDBJ whole genome shotgun (WGS) entry which is preliminary data.</text>
</comment>
<dbReference type="PROSITE" id="PS51257">
    <property type="entry name" value="PROKAR_LIPOPROTEIN"/>
    <property type="match status" value="1"/>
</dbReference>
<dbReference type="PANTHER" id="PTHR30290">
    <property type="entry name" value="PERIPLASMIC BINDING COMPONENT OF ABC TRANSPORTER"/>
    <property type="match status" value="1"/>
</dbReference>
<comment type="similarity">
    <text evidence="1">Belongs to the bacterial solute-binding protein 5 family.</text>
</comment>
<evidence type="ECO:0000256" key="1">
    <source>
        <dbReference type="ARBA" id="ARBA00005695"/>
    </source>
</evidence>
<keyword evidence="2" id="KW-0813">Transport</keyword>
<evidence type="ECO:0000256" key="4">
    <source>
        <dbReference type="SAM" id="SignalP"/>
    </source>
</evidence>
<protein>
    <submittedName>
        <fullName evidence="6">ABC transporter substrate-binding protein</fullName>
    </submittedName>
</protein>
<dbReference type="CDD" id="cd00995">
    <property type="entry name" value="PBP2_NikA_DppA_OppA_like"/>
    <property type="match status" value="1"/>
</dbReference>
<keyword evidence="3 4" id="KW-0732">Signal</keyword>
<evidence type="ECO:0000259" key="5">
    <source>
        <dbReference type="Pfam" id="PF00496"/>
    </source>
</evidence>
<feature type="chain" id="PRO_5047254322" evidence="4">
    <location>
        <begin position="23"/>
        <end position="535"/>
    </location>
</feature>
<accession>A0ABT1S432</accession>
<dbReference type="InterPro" id="IPR030678">
    <property type="entry name" value="Peptide/Ni-bd"/>
</dbReference>
<dbReference type="SUPFAM" id="SSF53850">
    <property type="entry name" value="Periplasmic binding protein-like II"/>
    <property type="match status" value="1"/>
</dbReference>
<evidence type="ECO:0000256" key="3">
    <source>
        <dbReference type="ARBA" id="ARBA00022729"/>
    </source>
</evidence>
<name>A0ABT1S432_9FIRM</name>
<dbReference type="Proteomes" id="UP001524473">
    <property type="component" value="Unassembled WGS sequence"/>
</dbReference>
<dbReference type="Gene3D" id="3.10.105.10">
    <property type="entry name" value="Dipeptide-binding Protein, Domain 3"/>
    <property type="match status" value="1"/>
</dbReference>
<dbReference type="EMBL" id="JANFZH010000043">
    <property type="protein sequence ID" value="MCQ4841275.1"/>
    <property type="molecule type" value="Genomic_DNA"/>
</dbReference>
<dbReference type="RefSeq" id="WP_066863996.1">
    <property type="nucleotide sequence ID" value="NZ_CABKVV010000013.1"/>
</dbReference>
<organism evidence="6 7">
    <name type="scientific">Neglectibacter timonensis</name>
    <dbReference type="NCBI Taxonomy" id="1776382"/>
    <lineage>
        <taxon>Bacteria</taxon>
        <taxon>Bacillati</taxon>
        <taxon>Bacillota</taxon>
        <taxon>Clostridia</taxon>
        <taxon>Eubacteriales</taxon>
        <taxon>Oscillospiraceae</taxon>
        <taxon>Neglectibacter</taxon>
    </lineage>
</organism>
<evidence type="ECO:0000313" key="6">
    <source>
        <dbReference type="EMBL" id="MCQ4841275.1"/>
    </source>
</evidence>
<dbReference type="PANTHER" id="PTHR30290:SF9">
    <property type="entry name" value="OLIGOPEPTIDE-BINDING PROTEIN APPA"/>
    <property type="match status" value="1"/>
</dbReference>